<organism evidence="3 4">
    <name type="scientific">Parafrankia irregularis</name>
    <dbReference type="NCBI Taxonomy" id="795642"/>
    <lineage>
        <taxon>Bacteria</taxon>
        <taxon>Bacillati</taxon>
        <taxon>Actinomycetota</taxon>
        <taxon>Actinomycetes</taxon>
        <taxon>Frankiales</taxon>
        <taxon>Frankiaceae</taxon>
        <taxon>Parafrankia</taxon>
    </lineage>
</organism>
<dbReference type="RefSeq" id="WP_091276603.1">
    <property type="nucleotide sequence ID" value="NZ_FAOZ01000007.1"/>
</dbReference>
<proteinExistence type="predicted"/>
<accession>A0A0S4QPK6</accession>
<dbReference type="EMBL" id="FAOZ01000007">
    <property type="protein sequence ID" value="CUU56426.1"/>
    <property type="molecule type" value="Genomic_DNA"/>
</dbReference>
<keyword evidence="2" id="KW-0472">Membrane</keyword>
<keyword evidence="2" id="KW-0812">Transmembrane</keyword>
<feature type="transmembrane region" description="Helical" evidence="2">
    <location>
        <begin position="73"/>
        <end position="91"/>
    </location>
</feature>
<keyword evidence="4" id="KW-1185">Reference proteome</keyword>
<dbReference type="Proteomes" id="UP000198802">
    <property type="component" value="Unassembled WGS sequence"/>
</dbReference>
<feature type="region of interest" description="Disordered" evidence="1">
    <location>
        <begin position="1"/>
        <end position="26"/>
    </location>
</feature>
<feature type="compositionally biased region" description="Pro residues" evidence="1">
    <location>
        <begin position="1"/>
        <end position="21"/>
    </location>
</feature>
<name>A0A0S4QPK6_9ACTN</name>
<keyword evidence="2" id="KW-1133">Transmembrane helix</keyword>
<gene>
    <name evidence="3" type="ORF">Ga0074812_107310</name>
</gene>
<evidence type="ECO:0000313" key="4">
    <source>
        <dbReference type="Proteomes" id="UP000198802"/>
    </source>
</evidence>
<evidence type="ECO:0000313" key="3">
    <source>
        <dbReference type="EMBL" id="CUU56426.1"/>
    </source>
</evidence>
<reference evidence="4" key="1">
    <citation type="submission" date="2015-11" db="EMBL/GenBank/DDBJ databases">
        <authorList>
            <person name="Varghese N."/>
        </authorList>
    </citation>
    <scope>NUCLEOTIDE SEQUENCE [LARGE SCALE GENOMIC DNA]</scope>
    <source>
        <strain evidence="4">DSM 45899</strain>
    </source>
</reference>
<feature type="transmembrane region" description="Helical" evidence="2">
    <location>
        <begin position="29"/>
        <end position="53"/>
    </location>
</feature>
<protein>
    <submittedName>
        <fullName evidence="3">Uncharacterized protein</fullName>
    </submittedName>
</protein>
<evidence type="ECO:0000256" key="1">
    <source>
        <dbReference type="SAM" id="MobiDB-lite"/>
    </source>
</evidence>
<dbReference type="AlphaFoldDB" id="A0A0S4QPK6"/>
<evidence type="ECO:0000256" key="2">
    <source>
        <dbReference type="SAM" id="Phobius"/>
    </source>
</evidence>
<sequence length="100" mass="10430">MSVPDQSPPDQPFSSPSPRPQADPALRPVAAAGHALGGVLTVGGLCGLLREAFGWWPPLMGFLRHLAPAGYEIYSFIIMIAVGLVLVAAASSTSTRHDHG</sequence>